<sequence>MFLCAVVLSACQNSAQKIEPVTKASVQPAARPLQVMRSPDGIQNVRWELTQIQGEKAKFFHSQPYLLFNMQLKQIQGNTGCNALSGRYEMNVERQTLNIEARAGYFSCDAALAQEAVLMDTLGQAASFQVKGNQLILRNSKGQILLQAKKS</sequence>
<name>A0A151XXD6_9GAMM</name>
<dbReference type="OrthoDB" id="6712633at2"/>
<dbReference type="PANTHER" id="PTHR35535:SF2">
    <property type="entry name" value="DUF306 DOMAIN-CONTAINING PROTEIN"/>
    <property type="match status" value="1"/>
</dbReference>
<dbReference type="Gene3D" id="2.40.128.270">
    <property type="match status" value="1"/>
</dbReference>
<dbReference type="InterPro" id="IPR038670">
    <property type="entry name" value="HslJ-like_sf"/>
</dbReference>
<organism evidence="2 3">
    <name type="scientific">Acinetobacter pragensis</name>
    <dbReference type="NCBI Taxonomy" id="1806892"/>
    <lineage>
        <taxon>Bacteria</taxon>
        <taxon>Pseudomonadati</taxon>
        <taxon>Pseudomonadota</taxon>
        <taxon>Gammaproteobacteria</taxon>
        <taxon>Moraxellales</taxon>
        <taxon>Moraxellaceae</taxon>
        <taxon>Acinetobacter</taxon>
    </lineage>
</organism>
<evidence type="ECO:0000259" key="1">
    <source>
        <dbReference type="Pfam" id="PF03724"/>
    </source>
</evidence>
<evidence type="ECO:0000313" key="2">
    <source>
        <dbReference type="EMBL" id="KYQ70470.1"/>
    </source>
</evidence>
<dbReference type="InterPro" id="IPR005184">
    <property type="entry name" value="DUF306_Meta_HslJ"/>
</dbReference>
<proteinExistence type="predicted"/>
<comment type="caution">
    <text evidence="2">The sequence shown here is derived from an EMBL/GenBank/DDBJ whole genome shotgun (WGS) entry which is preliminary data.</text>
</comment>
<gene>
    <name evidence="2" type="ORF">AZH43_04505</name>
</gene>
<keyword evidence="3" id="KW-1185">Reference proteome</keyword>
<dbReference type="EMBL" id="LUAW01000071">
    <property type="protein sequence ID" value="KYQ70470.1"/>
    <property type="molecule type" value="Genomic_DNA"/>
</dbReference>
<dbReference type="InterPro" id="IPR053147">
    <property type="entry name" value="Hsp_HslJ-like"/>
</dbReference>
<reference evidence="2 3" key="1">
    <citation type="submission" date="2016-03" db="EMBL/GenBank/DDBJ databases">
        <title>Acinetobacter genomospecies 28 strain ANC 4149.</title>
        <authorList>
            <person name="Radolfova-Krizova L."/>
            <person name="Nemec A."/>
        </authorList>
    </citation>
    <scope>NUCLEOTIDE SEQUENCE [LARGE SCALE GENOMIC DNA]</scope>
    <source>
        <strain evidence="2 3">ANC 4149</strain>
    </source>
</reference>
<evidence type="ECO:0000313" key="3">
    <source>
        <dbReference type="Proteomes" id="UP000076276"/>
    </source>
</evidence>
<feature type="domain" description="DUF306" evidence="1">
    <location>
        <begin position="41"/>
        <end position="147"/>
    </location>
</feature>
<protein>
    <recommendedName>
        <fullName evidence="1">DUF306 domain-containing protein</fullName>
    </recommendedName>
</protein>
<dbReference type="AlphaFoldDB" id="A0A151XXD6"/>
<dbReference type="Proteomes" id="UP000076276">
    <property type="component" value="Unassembled WGS sequence"/>
</dbReference>
<dbReference type="PANTHER" id="PTHR35535">
    <property type="entry name" value="HEAT SHOCK PROTEIN HSLJ"/>
    <property type="match status" value="1"/>
</dbReference>
<accession>A0A151XXD6</accession>
<dbReference type="Pfam" id="PF03724">
    <property type="entry name" value="META"/>
    <property type="match status" value="1"/>
</dbReference>